<keyword evidence="6 10" id="KW-0560">Oxidoreductase</keyword>
<dbReference type="InterPro" id="IPR009075">
    <property type="entry name" value="AcylCo_DH/oxidase_C"/>
</dbReference>
<dbReference type="Gene3D" id="2.40.110.10">
    <property type="entry name" value="Butyryl-CoA Dehydrogenase, subunit A, domain 2"/>
    <property type="match status" value="1"/>
</dbReference>
<keyword evidence="4 10" id="KW-0285">Flavoprotein</keyword>
<dbReference type="Proteomes" id="UP001500540">
    <property type="component" value="Unassembled WGS sequence"/>
</dbReference>
<name>A0ABP7GKM9_9MICO</name>
<evidence type="ECO:0000313" key="14">
    <source>
        <dbReference type="EMBL" id="GAA3764992.1"/>
    </source>
</evidence>
<comment type="pathway">
    <text evidence="2">Siderophore biosynthesis; mycobactin biosynthesis.</text>
</comment>
<dbReference type="InterPro" id="IPR046373">
    <property type="entry name" value="Acyl-CoA_Oxase/DH_mid-dom_sf"/>
</dbReference>
<evidence type="ECO:0000259" key="11">
    <source>
        <dbReference type="Pfam" id="PF00441"/>
    </source>
</evidence>
<dbReference type="Pfam" id="PF02770">
    <property type="entry name" value="Acyl-CoA_dh_M"/>
    <property type="match status" value="1"/>
</dbReference>
<dbReference type="RefSeq" id="WP_344782456.1">
    <property type="nucleotide sequence ID" value="NZ_BAABAF010000006.1"/>
</dbReference>
<dbReference type="InterPro" id="IPR006091">
    <property type="entry name" value="Acyl-CoA_Oxase/DH_mid-dom"/>
</dbReference>
<evidence type="ECO:0000256" key="8">
    <source>
        <dbReference type="ARBA" id="ARBA00040394"/>
    </source>
</evidence>
<dbReference type="PROSITE" id="PS00072">
    <property type="entry name" value="ACYL_COA_DH_1"/>
    <property type="match status" value="1"/>
</dbReference>
<comment type="function">
    <text evidence="7">Catalyzes the dehydrogenation at the alpha-beta position of ACP-bound acyl chains. This results in the introduction of a double bond in the lipidic chain, which is further transferred to the epsilon-amino group of lysine residue in the mycobactin core by MbtK.</text>
</comment>
<keyword evidence="15" id="KW-1185">Reference proteome</keyword>
<evidence type="ECO:0000256" key="1">
    <source>
        <dbReference type="ARBA" id="ARBA00001974"/>
    </source>
</evidence>
<sequence length="389" mass="42518">MASVSLPRTIFDESHDDFRAMVRRFVERQVVPNLDAWIAAGRVDRSLFQEAGAAGILGMSAPEEFGGGGVADFRFNAIVIEEIVRVGATAVSMSLCGFNDLVAPYFIAFGTDEQNQRWLAPMIAGEKVGAIAMTEPGAGSDLAGITTTARPDGDAFVLNGAKTFISNGLLADVFIVACRTDPDAGRAGISLLVVEPDIPGFTRSGPLKKVGLSAQDTAELFFDDVRVPRTHVLGQEGEGWTQMRRNLPVERLDIAVTAMARMRATFDQALAYACDRKAFGQRIADFQANRFYLAELATEIEIAQVFVDRCILDAAEHTLDEVTAAMAKWWVTELHQRVIQRAVQLHGGYGFMREYAVAQDYLDSRVSTIFGGTTEIMKEIIGRRLTRPA</sequence>
<accession>A0ABP7GKM9</accession>
<evidence type="ECO:0000256" key="9">
    <source>
        <dbReference type="ARBA" id="ARBA00042660"/>
    </source>
</evidence>
<feature type="domain" description="Acyl-CoA dehydrogenase/oxidase N-terminal" evidence="13">
    <location>
        <begin position="13"/>
        <end position="126"/>
    </location>
</feature>
<protein>
    <recommendedName>
        <fullName evidence="8">Acyl-[acyl-carrier-protein] dehydrogenase MbtN</fullName>
    </recommendedName>
    <alternativeName>
        <fullName evidence="9">Mycobactin synthase protein N</fullName>
    </alternativeName>
</protein>
<feature type="domain" description="Acyl-CoA oxidase/dehydrogenase middle" evidence="12">
    <location>
        <begin position="130"/>
        <end position="225"/>
    </location>
</feature>
<dbReference type="InterPro" id="IPR009100">
    <property type="entry name" value="AcylCoA_DH/oxidase_NM_dom_sf"/>
</dbReference>
<evidence type="ECO:0000259" key="12">
    <source>
        <dbReference type="Pfam" id="PF02770"/>
    </source>
</evidence>
<dbReference type="SUPFAM" id="SSF47203">
    <property type="entry name" value="Acyl-CoA dehydrogenase C-terminal domain-like"/>
    <property type="match status" value="1"/>
</dbReference>
<proteinExistence type="inferred from homology"/>
<reference evidence="15" key="1">
    <citation type="journal article" date="2019" name="Int. J. Syst. Evol. Microbiol.">
        <title>The Global Catalogue of Microorganisms (GCM) 10K type strain sequencing project: providing services to taxonomists for standard genome sequencing and annotation.</title>
        <authorList>
            <consortium name="The Broad Institute Genomics Platform"/>
            <consortium name="The Broad Institute Genome Sequencing Center for Infectious Disease"/>
            <person name="Wu L."/>
            <person name="Ma J."/>
        </authorList>
    </citation>
    <scope>NUCLEOTIDE SEQUENCE [LARGE SCALE GENOMIC DNA]</scope>
    <source>
        <strain evidence="15">JCM 16950</strain>
    </source>
</reference>
<dbReference type="Gene3D" id="1.20.140.10">
    <property type="entry name" value="Butyryl-CoA Dehydrogenase, subunit A, domain 3"/>
    <property type="match status" value="1"/>
</dbReference>
<organism evidence="14 15">
    <name type="scientific">Microbacterium kribbense</name>
    <dbReference type="NCBI Taxonomy" id="433645"/>
    <lineage>
        <taxon>Bacteria</taxon>
        <taxon>Bacillati</taxon>
        <taxon>Actinomycetota</taxon>
        <taxon>Actinomycetes</taxon>
        <taxon>Micrococcales</taxon>
        <taxon>Microbacteriaceae</taxon>
        <taxon>Microbacterium</taxon>
    </lineage>
</organism>
<dbReference type="PANTHER" id="PTHR48083:SF20">
    <property type="entry name" value="LONG-CHAIN SPECIFIC ACYL-COA DEHYDROGENASE, MITOCHONDRIAL"/>
    <property type="match status" value="1"/>
</dbReference>
<comment type="similarity">
    <text evidence="3 10">Belongs to the acyl-CoA dehydrogenase family.</text>
</comment>
<keyword evidence="5 10" id="KW-0274">FAD</keyword>
<dbReference type="SUPFAM" id="SSF56645">
    <property type="entry name" value="Acyl-CoA dehydrogenase NM domain-like"/>
    <property type="match status" value="1"/>
</dbReference>
<evidence type="ECO:0000256" key="7">
    <source>
        <dbReference type="ARBA" id="ARBA00037085"/>
    </source>
</evidence>
<dbReference type="InterPro" id="IPR013786">
    <property type="entry name" value="AcylCoA_DH/ox_N"/>
</dbReference>
<comment type="cofactor">
    <cofactor evidence="1 10">
        <name>FAD</name>
        <dbReference type="ChEBI" id="CHEBI:57692"/>
    </cofactor>
</comment>
<dbReference type="PANTHER" id="PTHR48083">
    <property type="entry name" value="MEDIUM-CHAIN SPECIFIC ACYL-COA DEHYDROGENASE, MITOCHONDRIAL-RELATED"/>
    <property type="match status" value="1"/>
</dbReference>
<evidence type="ECO:0000259" key="13">
    <source>
        <dbReference type="Pfam" id="PF02771"/>
    </source>
</evidence>
<dbReference type="Gene3D" id="1.10.540.10">
    <property type="entry name" value="Acyl-CoA dehydrogenase/oxidase, N-terminal domain"/>
    <property type="match status" value="1"/>
</dbReference>
<comment type="caution">
    <text evidence="14">The sequence shown here is derived from an EMBL/GenBank/DDBJ whole genome shotgun (WGS) entry which is preliminary data.</text>
</comment>
<dbReference type="InterPro" id="IPR050741">
    <property type="entry name" value="Acyl-CoA_dehydrogenase"/>
</dbReference>
<dbReference type="InterPro" id="IPR006089">
    <property type="entry name" value="Acyl-CoA_DH_CS"/>
</dbReference>
<evidence type="ECO:0000256" key="5">
    <source>
        <dbReference type="ARBA" id="ARBA00022827"/>
    </source>
</evidence>
<evidence type="ECO:0000256" key="4">
    <source>
        <dbReference type="ARBA" id="ARBA00022630"/>
    </source>
</evidence>
<evidence type="ECO:0000313" key="15">
    <source>
        <dbReference type="Proteomes" id="UP001500540"/>
    </source>
</evidence>
<evidence type="ECO:0000256" key="3">
    <source>
        <dbReference type="ARBA" id="ARBA00009347"/>
    </source>
</evidence>
<dbReference type="InterPro" id="IPR037069">
    <property type="entry name" value="AcylCoA_DH/ox_N_sf"/>
</dbReference>
<dbReference type="Pfam" id="PF02771">
    <property type="entry name" value="Acyl-CoA_dh_N"/>
    <property type="match status" value="1"/>
</dbReference>
<evidence type="ECO:0000256" key="2">
    <source>
        <dbReference type="ARBA" id="ARBA00005102"/>
    </source>
</evidence>
<evidence type="ECO:0000256" key="10">
    <source>
        <dbReference type="RuleBase" id="RU362125"/>
    </source>
</evidence>
<dbReference type="Pfam" id="PF00441">
    <property type="entry name" value="Acyl-CoA_dh_1"/>
    <property type="match status" value="1"/>
</dbReference>
<evidence type="ECO:0000256" key="6">
    <source>
        <dbReference type="ARBA" id="ARBA00023002"/>
    </source>
</evidence>
<dbReference type="EMBL" id="BAABAF010000006">
    <property type="protein sequence ID" value="GAA3764992.1"/>
    <property type="molecule type" value="Genomic_DNA"/>
</dbReference>
<gene>
    <name evidence="14" type="ORF">GCM10022240_16490</name>
</gene>
<dbReference type="InterPro" id="IPR036250">
    <property type="entry name" value="AcylCo_DH-like_C"/>
</dbReference>
<feature type="domain" description="Acyl-CoA dehydrogenase/oxidase C-terminal" evidence="11">
    <location>
        <begin position="237"/>
        <end position="385"/>
    </location>
</feature>